<feature type="repeat" description="TPR" evidence="3">
    <location>
        <begin position="4"/>
        <end position="37"/>
    </location>
</feature>
<evidence type="ECO:0000256" key="3">
    <source>
        <dbReference type="PROSITE-ProRule" id="PRU00339"/>
    </source>
</evidence>
<sequence>MSDVNALKDAGNKAFAAKDYDKAIQTFTQAIALDPKNHILYSNRSAAHAGKKDWEQALHDAEEVCPDVPNGGIHTDALNLDHPNKSYLVQGFRAQRCRPSWRQKMGRCHRCLRGRPQN</sequence>
<dbReference type="Pfam" id="PF13414">
    <property type="entry name" value="TPR_11"/>
    <property type="match status" value="1"/>
</dbReference>
<proteinExistence type="predicted"/>
<protein>
    <submittedName>
        <fullName evidence="4">Uncharacterized protein</fullName>
    </submittedName>
</protein>
<dbReference type="InterPro" id="IPR011990">
    <property type="entry name" value="TPR-like_helical_dom_sf"/>
</dbReference>
<gene>
    <name evidence="4" type="ORF">SISSUDRAFT_369049</name>
</gene>
<dbReference type="AlphaFoldDB" id="A0A166FXV3"/>
<name>A0A166FXV3_9AGAM</name>
<dbReference type="PANTHER" id="PTHR22904">
    <property type="entry name" value="TPR REPEAT CONTAINING PROTEIN"/>
    <property type="match status" value="1"/>
</dbReference>
<dbReference type="SMART" id="SM00028">
    <property type="entry name" value="TPR"/>
    <property type="match status" value="1"/>
</dbReference>
<accession>A0A166FXV3</accession>
<dbReference type="InterPro" id="IPR019734">
    <property type="entry name" value="TPR_rpt"/>
</dbReference>
<evidence type="ECO:0000313" key="5">
    <source>
        <dbReference type="Proteomes" id="UP000076798"/>
    </source>
</evidence>
<dbReference type="PANTHER" id="PTHR22904:SF523">
    <property type="entry name" value="STRESS-INDUCED-PHOSPHOPROTEIN 1"/>
    <property type="match status" value="1"/>
</dbReference>
<dbReference type="Gene3D" id="1.25.40.10">
    <property type="entry name" value="Tetratricopeptide repeat domain"/>
    <property type="match status" value="1"/>
</dbReference>
<keyword evidence="5" id="KW-1185">Reference proteome</keyword>
<keyword evidence="1" id="KW-0677">Repeat</keyword>
<keyword evidence="2 3" id="KW-0802">TPR repeat</keyword>
<organism evidence="4 5">
    <name type="scientific">Sistotremastrum suecicum HHB10207 ss-3</name>
    <dbReference type="NCBI Taxonomy" id="1314776"/>
    <lineage>
        <taxon>Eukaryota</taxon>
        <taxon>Fungi</taxon>
        <taxon>Dikarya</taxon>
        <taxon>Basidiomycota</taxon>
        <taxon>Agaricomycotina</taxon>
        <taxon>Agaricomycetes</taxon>
        <taxon>Sistotremastrales</taxon>
        <taxon>Sistotremastraceae</taxon>
        <taxon>Sistotremastrum</taxon>
    </lineage>
</organism>
<dbReference type="SUPFAM" id="SSF48452">
    <property type="entry name" value="TPR-like"/>
    <property type="match status" value="1"/>
</dbReference>
<evidence type="ECO:0000256" key="2">
    <source>
        <dbReference type="ARBA" id="ARBA00022803"/>
    </source>
</evidence>
<dbReference type="STRING" id="1314776.A0A166FXV3"/>
<dbReference type="OrthoDB" id="2423701at2759"/>
<dbReference type="PROSITE" id="PS50005">
    <property type="entry name" value="TPR"/>
    <property type="match status" value="1"/>
</dbReference>
<reference evidence="4 5" key="1">
    <citation type="journal article" date="2016" name="Mol. Biol. Evol.">
        <title>Comparative Genomics of Early-Diverging Mushroom-Forming Fungi Provides Insights into the Origins of Lignocellulose Decay Capabilities.</title>
        <authorList>
            <person name="Nagy L.G."/>
            <person name="Riley R."/>
            <person name="Tritt A."/>
            <person name="Adam C."/>
            <person name="Daum C."/>
            <person name="Floudas D."/>
            <person name="Sun H."/>
            <person name="Yadav J.S."/>
            <person name="Pangilinan J."/>
            <person name="Larsson K.H."/>
            <person name="Matsuura K."/>
            <person name="Barry K."/>
            <person name="Labutti K."/>
            <person name="Kuo R."/>
            <person name="Ohm R.A."/>
            <person name="Bhattacharya S.S."/>
            <person name="Shirouzu T."/>
            <person name="Yoshinaga Y."/>
            <person name="Martin F.M."/>
            <person name="Grigoriev I.V."/>
            <person name="Hibbett D.S."/>
        </authorList>
    </citation>
    <scope>NUCLEOTIDE SEQUENCE [LARGE SCALE GENOMIC DNA]</scope>
    <source>
        <strain evidence="4 5">HHB10207 ss-3</strain>
    </source>
</reference>
<dbReference type="EMBL" id="KV428024">
    <property type="protein sequence ID" value="KZT41106.1"/>
    <property type="molecule type" value="Genomic_DNA"/>
</dbReference>
<evidence type="ECO:0000313" key="4">
    <source>
        <dbReference type="EMBL" id="KZT41106.1"/>
    </source>
</evidence>
<dbReference type="Proteomes" id="UP000076798">
    <property type="component" value="Unassembled WGS sequence"/>
</dbReference>
<evidence type="ECO:0000256" key="1">
    <source>
        <dbReference type="ARBA" id="ARBA00022737"/>
    </source>
</evidence>
<dbReference type="GO" id="GO:0051879">
    <property type="term" value="F:Hsp90 protein binding"/>
    <property type="evidence" value="ECO:0007669"/>
    <property type="project" value="TreeGrafter"/>
</dbReference>